<dbReference type="InterPro" id="IPR011006">
    <property type="entry name" value="CheY-like_superfamily"/>
</dbReference>
<dbReference type="SUPFAM" id="SSF52172">
    <property type="entry name" value="CheY-like"/>
    <property type="match status" value="1"/>
</dbReference>
<dbReference type="InterPro" id="IPR018060">
    <property type="entry name" value="HTH_AraC"/>
</dbReference>
<dbReference type="InterPro" id="IPR018062">
    <property type="entry name" value="HTH_AraC-typ_CS"/>
</dbReference>
<dbReference type="GO" id="GO:0005737">
    <property type="term" value="C:cytoplasm"/>
    <property type="evidence" value="ECO:0007669"/>
    <property type="project" value="UniProtKB-SubCell"/>
</dbReference>
<keyword evidence="12" id="KW-1185">Reference proteome</keyword>
<evidence type="ECO:0000313" key="11">
    <source>
        <dbReference type="EMBL" id="TVY01275.1"/>
    </source>
</evidence>
<dbReference type="PROSITE" id="PS00041">
    <property type="entry name" value="HTH_ARAC_FAMILY_1"/>
    <property type="match status" value="1"/>
</dbReference>
<keyword evidence="5" id="KW-0805">Transcription regulation</keyword>
<dbReference type="AlphaFoldDB" id="A0A559JN14"/>
<dbReference type="EMBL" id="VNJJ01000004">
    <property type="protein sequence ID" value="TVY01275.1"/>
    <property type="molecule type" value="Genomic_DNA"/>
</dbReference>
<accession>A0A559JN14</accession>
<dbReference type="Pfam" id="PF17853">
    <property type="entry name" value="GGDEF_2"/>
    <property type="match status" value="1"/>
</dbReference>
<reference evidence="11 12" key="1">
    <citation type="submission" date="2019-07" db="EMBL/GenBank/DDBJ databases">
        <authorList>
            <person name="Kim J."/>
        </authorList>
    </citation>
    <scope>NUCLEOTIDE SEQUENCE [LARGE SCALE GENOMIC DNA]</scope>
    <source>
        <strain evidence="11 12">G13</strain>
    </source>
</reference>
<dbReference type="Gene3D" id="1.10.10.60">
    <property type="entry name" value="Homeodomain-like"/>
    <property type="match status" value="2"/>
</dbReference>
<feature type="domain" description="Response regulatory" evidence="10">
    <location>
        <begin position="3"/>
        <end position="120"/>
    </location>
</feature>
<dbReference type="PROSITE" id="PS01124">
    <property type="entry name" value="HTH_ARAC_FAMILY_2"/>
    <property type="match status" value="1"/>
</dbReference>
<keyword evidence="4" id="KW-0902">Two-component regulatory system</keyword>
<dbReference type="GO" id="GO:0003700">
    <property type="term" value="F:DNA-binding transcription factor activity"/>
    <property type="evidence" value="ECO:0007669"/>
    <property type="project" value="InterPro"/>
</dbReference>
<dbReference type="Gene3D" id="3.40.50.2300">
    <property type="match status" value="1"/>
</dbReference>
<dbReference type="SUPFAM" id="SSF46689">
    <property type="entry name" value="Homeodomain-like"/>
    <property type="match status" value="2"/>
</dbReference>
<dbReference type="Pfam" id="PF12833">
    <property type="entry name" value="HTH_18"/>
    <property type="match status" value="1"/>
</dbReference>
<gene>
    <name evidence="11" type="ORF">FPZ45_09000</name>
</gene>
<organism evidence="11 12">
    <name type="scientific">Cohnella terricola</name>
    <dbReference type="NCBI Taxonomy" id="1289167"/>
    <lineage>
        <taxon>Bacteria</taxon>
        <taxon>Bacillati</taxon>
        <taxon>Bacillota</taxon>
        <taxon>Bacilli</taxon>
        <taxon>Bacillales</taxon>
        <taxon>Paenibacillaceae</taxon>
        <taxon>Cohnella</taxon>
    </lineage>
</organism>
<dbReference type="InterPro" id="IPR009057">
    <property type="entry name" value="Homeodomain-like_sf"/>
</dbReference>
<evidence type="ECO:0000256" key="2">
    <source>
        <dbReference type="ARBA" id="ARBA00022490"/>
    </source>
</evidence>
<dbReference type="InterPro" id="IPR041522">
    <property type="entry name" value="CdaR_GGDEF"/>
</dbReference>
<dbReference type="CDD" id="cd17536">
    <property type="entry name" value="REC_YesN-like"/>
    <property type="match status" value="1"/>
</dbReference>
<dbReference type="GO" id="GO:0000160">
    <property type="term" value="P:phosphorelay signal transduction system"/>
    <property type="evidence" value="ECO:0007669"/>
    <property type="project" value="UniProtKB-KW"/>
</dbReference>
<dbReference type="InterPro" id="IPR051552">
    <property type="entry name" value="HptR"/>
</dbReference>
<name>A0A559JN14_9BACL</name>
<evidence type="ECO:0000256" key="1">
    <source>
        <dbReference type="ARBA" id="ARBA00004496"/>
    </source>
</evidence>
<dbReference type="RefSeq" id="WP_144700445.1">
    <property type="nucleotide sequence ID" value="NZ_VNJJ01000004.1"/>
</dbReference>
<comment type="subcellular location">
    <subcellularLocation>
        <location evidence="1">Cytoplasm</location>
    </subcellularLocation>
</comment>
<feature type="domain" description="HTH araC/xylS-type" evidence="9">
    <location>
        <begin position="432"/>
        <end position="531"/>
    </location>
</feature>
<comment type="caution">
    <text evidence="11">The sequence shown here is derived from an EMBL/GenBank/DDBJ whole genome shotgun (WGS) entry which is preliminary data.</text>
</comment>
<dbReference type="Proteomes" id="UP000316330">
    <property type="component" value="Unassembled WGS sequence"/>
</dbReference>
<dbReference type="PANTHER" id="PTHR42713">
    <property type="entry name" value="HISTIDINE KINASE-RELATED"/>
    <property type="match status" value="1"/>
</dbReference>
<evidence type="ECO:0000256" key="7">
    <source>
        <dbReference type="ARBA" id="ARBA00023163"/>
    </source>
</evidence>
<dbReference type="SMART" id="SM00448">
    <property type="entry name" value="REC"/>
    <property type="match status" value="1"/>
</dbReference>
<dbReference type="PRINTS" id="PR00032">
    <property type="entry name" value="HTHARAC"/>
</dbReference>
<evidence type="ECO:0000313" key="12">
    <source>
        <dbReference type="Proteomes" id="UP000316330"/>
    </source>
</evidence>
<keyword evidence="2" id="KW-0963">Cytoplasm</keyword>
<protein>
    <submittedName>
        <fullName evidence="11">Response regulator</fullName>
    </submittedName>
</protein>
<evidence type="ECO:0000256" key="3">
    <source>
        <dbReference type="ARBA" id="ARBA00022553"/>
    </source>
</evidence>
<dbReference type="OrthoDB" id="9794370at2"/>
<dbReference type="InterPro" id="IPR020449">
    <property type="entry name" value="Tscrpt_reg_AraC-type_HTH"/>
</dbReference>
<dbReference type="PROSITE" id="PS50110">
    <property type="entry name" value="RESPONSE_REGULATORY"/>
    <property type="match status" value="1"/>
</dbReference>
<evidence type="ECO:0000256" key="4">
    <source>
        <dbReference type="ARBA" id="ARBA00023012"/>
    </source>
</evidence>
<evidence type="ECO:0000256" key="8">
    <source>
        <dbReference type="PROSITE-ProRule" id="PRU00169"/>
    </source>
</evidence>
<evidence type="ECO:0000256" key="5">
    <source>
        <dbReference type="ARBA" id="ARBA00023015"/>
    </source>
</evidence>
<dbReference type="GO" id="GO:0043565">
    <property type="term" value="F:sequence-specific DNA binding"/>
    <property type="evidence" value="ECO:0007669"/>
    <property type="project" value="InterPro"/>
</dbReference>
<evidence type="ECO:0000256" key="6">
    <source>
        <dbReference type="ARBA" id="ARBA00023125"/>
    </source>
</evidence>
<keyword evidence="3 8" id="KW-0597">Phosphoprotein</keyword>
<sequence>MIKLLIVDDEILVRERLKACLDWEELGYAIMGEASDGEEALAIVERIRPDIAIVDIHMPFISGLEFSEIVKTKYPDTKVVILTGYSDFEYARTAMRAGVAHYLLKPINKDELQSAMLQLTSLIENERARKTNLALMEMNYKESRNVLKEKFMQTLLEPAARSGEFQQELRKYAPGMANVESAVVLVVQIDTVPDRKVEQAENRLWYFAVSNIFSESLSHSFAVENAYDSSQHAVLIVDIGREGSLEQLEKRSEEAKAFIESRLRFTVTVGIGNIGKGIDGISASYREAVTARRNRVVLGRNRIIPYSALEEQVGASAFSADNRQDLLIPMRSGNLPYAIGEIERVFQEIRDRGLLVDQAILVLTDLFLVFAQFAKENEIEVPELASLDFSVGTLLDGHESIEETKAWFVGLCRHVLGVYGRIKLNGYARTVEKVKRYIDDNYANKEIGLETIAANLAINPSHLSSVFKKEAGITISEYLIRKRMAQAKAMMDEGRGKLSEIADSVGFGDPYYFSKSFKKMFGISPSLYAKAKS</sequence>
<dbReference type="PANTHER" id="PTHR42713:SF3">
    <property type="entry name" value="TRANSCRIPTIONAL REGULATORY PROTEIN HPTR"/>
    <property type="match status" value="1"/>
</dbReference>
<dbReference type="Pfam" id="PF00072">
    <property type="entry name" value="Response_reg"/>
    <property type="match status" value="1"/>
</dbReference>
<keyword evidence="6" id="KW-0238">DNA-binding</keyword>
<feature type="modified residue" description="4-aspartylphosphate" evidence="8">
    <location>
        <position position="55"/>
    </location>
</feature>
<dbReference type="InterPro" id="IPR001789">
    <property type="entry name" value="Sig_transdc_resp-reg_receiver"/>
</dbReference>
<dbReference type="SMART" id="SM00342">
    <property type="entry name" value="HTH_ARAC"/>
    <property type="match status" value="1"/>
</dbReference>
<evidence type="ECO:0000259" key="9">
    <source>
        <dbReference type="PROSITE" id="PS01124"/>
    </source>
</evidence>
<evidence type="ECO:0000259" key="10">
    <source>
        <dbReference type="PROSITE" id="PS50110"/>
    </source>
</evidence>
<keyword evidence="7" id="KW-0804">Transcription</keyword>
<proteinExistence type="predicted"/>